<protein>
    <submittedName>
        <fullName evidence="2">Uncharacterized protein</fullName>
    </submittedName>
</protein>
<evidence type="ECO:0000313" key="2">
    <source>
        <dbReference type="EMBL" id="QTH70279.1"/>
    </source>
</evidence>
<evidence type="ECO:0000313" key="3">
    <source>
        <dbReference type="Proteomes" id="UP000664904"/>
    </source>
</evidence>
<reference evidence="2" key="1">
    <citation type="submission" date="2021-03" db="EMBL/GenBank/DDBJ databases">
        <title>Complete Genome of Pseudoalteromonas xiamenensis STKMTI.2, a new potential marine bacterium producing anti-Vibrio compounds.</title>
        <authorList>
            <person name="Handayani D.P."/>
            <person name="Isnansetyo A."/>
            <person name="Istiqomah I."/>
            <person name="Jumina J."/>
        </authorList>
    </citation>
    <scope>NUCLEOTIDE SEQUENCE</scope>
    <source>
        <strain evidence="2">STKMTI.2</strain>
    </source>
</reference>
<gene>
    <name evidence="2" type="ORF">J5O05_09580</name>
</gene>
<keyword evidence="3" id="KW-1185">Reference proteome</keyword>
<organism evidence="2 3">
    <name type="scientific">Pseudoalteromonas xiamenensis</name>
    <dbReference type="NCBI Taxonomy" id="882626"/>
    <lineage>
        <taxon>Bacteria</taxon>
        <taxon>Pseudomonadati</taxon>
        <taxon>Pseudomonadota</taxon>
        <taxon>Gammaproteobacteria</taxon>
        <taxon>Alteromonadales</taxon>
        <taxon>Pseudoalteromonadaceae</taxon>
        <taxon>Pseudoalteromonas</taxon>
    </lineage>
</organism>
<keyword evidence="1" id="KW-0472">Membrane</keyword>
<dbReference type="RefSeq" id="WP_208841875.1">
    <property type="nucleotide sequence ID" value="NZ_CP072133.1"/>
</dbReference>
<accession>A0A975DEV2</accession>
<name>A0A975DEV2_9GAMM</name>
<dbReference type="EMBL" id="CP072133">
    <property type="protein sequence ID" value="QTH70279.1"/>
    <property type="molecule type" value="Genomic_DNA"/>
</dbReference>
<evidence type="ECO:0000256" key="1">
    <source>
        <dbReference type="SAM" id="Phobius"/>
    </source>
</evidence>
<feature type="transmembrane region" description="Helical" evidence="1">
    <location>
        <begin position="77"/>
        <end position="95"/>
    </location>
</feature>
<dbReference type="KEGG" id="pxi:J5O05_09580"/>
<dbReference type="Proteomes" id="UP000664904">
    <property type="component" value="Chromosome"/>
</dbReference>
<keyword evidence="1" id="KW-1133">Transmembrane helix</keyword>
<keyword evidence="1" id="KW-0812">Transmembrane</keyword>
<feature type="transmembrane region" description="Helical" evidence="1">
    <location>
        <begin position="52"/>
        <end position="71"/>
    </location>
</feature>
<dbReference type="AlphaFoldDB" id="A0A975DEV2"/>
<proteinExistence type="predicted"/>
<feature type="transmembrane region" description="Helical" evidence="1">
    <location>
        <begin position="20"/>
        <end position="40"/>
    </location>
</feature>
<sequence length="99" mass="11035">METSGQGQAFQADWLSKTLAGMLLGLALAYVSIALFAWYGPGGIDAQDKVQFNMWMITPIWFSIFSATYLFRTGKRAWLLLGIPTLALYGVFFLLRSMA</sequence>